<protein>
    <recommendedName>
        <fullName evidence="4">Thioredoxin-related transmembrane protein 2</fullName>
    </recommendedName>
</protein>
<dbReference type="SUPFAM" id="SSF52833">
    <property type="entry name" value="Thioredoxin-like"/>
    <property type="match status" value="1"/>
</dbReference>
<keyword evidence="1" id="KW-0812">Transmembrane</keyword>
<dbReference type="Gene3D" id="3.40.30.10">
    <property type="entry name" value="Glutaredoxin"/>
    <property type="match status" value="1"/>
</dbReference>
<evidence type="ECO:0000313" key="2">
    <source>
        <dbReference type="EMBL" id="KAF3446398.1"/>
    </source>
</evidence>
<feature type="transmembrane region" description="Helical" evidence="1">
    <location>
        <begin position="52"/>
        <end position="76"/>
    </location>
</feature>
<sequence>MEKNQSKAVECLNVMEIQAVLTFSLLIAIKIVREETWEAFIADTLFFAKVFLVVLALIVDYHLALWYIVVFLVIYISTQQPAFQGLGTYSKLTPLQLEAILTEGNTSRLWLVEFRSSCSSACIRSSRCFPELSITYSTKNLSFGIVDLGLFPNAAAKFGISLGGGMSQLPTYILFENAAEVTRLPELDFEVKASHPPTTKRLLCRHFELDRHLLEYINGTPFRSLLSTQQLDLDYQPNNEIT</sequence>
<gene>
    <name evidence="2" type="ORF">FNV43_RR11577</name>
</gene>
<dbReference type="Proteomes" id="UP000796880">
    <property type="component" value="Unassembled WGS sequence"/>
</dbReference>
<keyword evidence="3" id="KW-1185">Reference proteome</keyword>
<evidence type="ECO:0000256" key="1">
    <source>
        <dbReference type="SAM" id="Phobius"/>
    </source>
</evidence>
<organism evidence="2 3">
    <name type="scientific">Rhamnella rubrinervis</name>
    <dbReference type="NCBI Taxonomy" id="2594499"/>
    <lineage>
        <taxon>Eukaryota</taxon>
        <taxon>Viridiplantae</taxon>
        <taxon>Streptophyta</taxon>
        <taxon>Embryophyta</taxon>
        <taxon>Tracheophyta</taxon>
        <taxon>Spermatophyta</taxon>
        <taxon>Magnoliopsida</taxon>
        <taxon>eudicotyledons</taxon>
        <taxon>Gunneridae</taxon>
        <taxon>Pentapetalae</taxon>
        <taxon>rosids</taxon>
        <taxon>fabids</taxon>
        <taxon>Rosales</taxon>
        <taxon>Rhamnaceae</taxon>
        <taxon>rhamnoid group</taxon>
        <taxon>Rhamneae</taxon>
        <taxon>Rhamnella</taxon>
    </lineage>
</organism>
<dbReference type="AlphaFoldDB" id="A0A8K0H6N2"/>
<proteinExistence type="predicted"/>
<keyword evidence="1" id="KW-0472">Membrane</keyword>
<keyword evidence="1" id="KW-1133">Transmembrane helix</keyword>
<name>A0A8K0H6N2_9ROSA</name>
<dbReference type="InterPro" id="IPR036249">
    <property type="entry name" value="Thioredoxin-like_sf"/>
</dbReference>
<comment type="caution">
    <text evidence="2">The sequence shown here is derived from an EMBL/GenBank/DDBJ whole genome shotgun (WGS) entry which is preliminary data.</text>
</comment>
<dbReference type="OrthoDB" id="20229at2759"/>
<dbReference type="EMBL" id="VOIH02000005">
    <property type="protein sequence ID" value="KAF3446398.1"/>
    <property type="molecule type" value="Genomic_DNA"/>
</dbReference>
<accession>A0A8K0H6N2</accession>
<reference evidence="2" key="1">
    <citation type="submission" date="2020-03" db="EMBL/GenBank/DDBJ databases">
        <title>A high-quality chromosome-level genome assembly of a woody plant with both climbing and erect habits, Rhamnella rubrinervis.</title>
        <authorList>
            <person name="Lu Z."/>
            <person name="Yang Y."/>
            <person name="Zhu X."/>
            <person name="Sun Y."/>
        </authorList>
    </citation>
    <scope>NUCLEOTIDE SEQUENCE</scope>
    <source>
        <strain evidence="2">BYM</strain>
        <tissue evidence="2">Leaf</tissue>
    </source>
</reference>
<evidence type="ECO:0000313" key="3">
    <source>
        <dbReference type="Proteomes" id="UP000796880"/>
    </source>
</evidence>
<evidence type="ECO:0008006" key="4">
    <source>
        <dbReference type="Google" id="ProtNLM"/>
    </source>
</evidence>
<feature type="transmembrane region" description="Helical" evidence="1">
    <location>
        <begin position="12"/>
        <end position="32"/>
    </location>
</feature>